<feature type="compositionally biased region" description="Low complexity" evidence="4">
    <location>
        <begin position="950"/>
        <end position="960"/>
    </location>
</feature>
<feature type="region of interest" description="Disordered" evidence="4">
    <location>
        <begin position="806"/>
        <end position="887"/>
    </location>
</feature>
<evidence type="ECO:0000313" key="7">
    <source>
        <dbReference type="Proteomes" id="UP000799766"/>
    </source>
</evidence>
<feature type="region of interest" description="Disordered" evidence="4">
    <location>
        <begin position="537"/>
        <end position="608"/>
    </location>
</feature>
<feature type="region of interest" description="Disordered" evidence="4">
    <location>
        <begin position="678"/>
        <end position="700"/>
    </location>
</feature>
<feature type="compositionally biased region" description="Polar residues" evidence="4">
    <location>
        <begin position="1009"/>
        <end position="1021"/>
    </location>
</feature>
<evidence type="ECO:0000256" key="2">
    <source>
        <dbReference type="ARBA" id="ARBA00023054"/>
    </source>
</evidence>
<proteinExistence type="predicted"/>
<feature type="compositionally biased region" description="Low complexity" evidence="4">
    <location>
        <begin position="981"/>
        <end position="999"/>
    </location>
</feature>
<keyword evidence="7" id="KW-1185">Reference proteome</keyword>
<dbReference type="InterPro" id="IPR035969">
    <property type="entry name" value="Rab-GAP_TBC_sf"/>
</dbReference>
<dbReference type="PANTHER" id="PTHR47219:SF9">
    <property type="entry name" value="GTPASE ACTIVATING PROTEIN AND CENTROSOME-ASSOCIATED, ISOFORM B"/>
    <property type="match status" value="1"/>
</dbReference>
<feature type="compositionally biased region" description="Polar residues" evidence="4">
    <location>
        <begin position="681"/>
        <end position="696"/>
    </location>
</feature>
<evidence type="ECO:0000259" key="5">
    <source>
        <dbReference type="PROSITE" id="PS50086"/>
    </source>
</evidence>
<feature type="compositionally biased region" description="Polar residues" evidence="4">
    <location>
        <begin position="845"/>
        <end position="859"/>
    </location>
</feature>
<evidence type="ECO:0000256" key="1">
    <source>
        <dbReference type="ARBA" id="ARBA00022468"/>
    </source>
</evidence>
<feature type="region of interest" description="Disordered" evidence="4">
    <location>
        <begin position="42"/>
        <end position="147"/>
    </location>
</feature>
<feature type="compositionally biased region" description="Polar residues" evidence="4">
    <location>
        <begin position="563"/>
        <end position="591"/>
    </location>
</feature>
<name>A0A6A6P464_9PEZI</name>
<dbReference type="InterPro" id="IPR000195">
    <property type="entry name" value="Rab-GAP-TBC_dom"/>
</dbReference>
<sequence length="1021" mass="111845">MSDPAIEAVGRSPPRTHVDNQPLLTDSMVTVNLSESGYVENVEEGADQTRSTPLAKPAITVDTSMSSSRPNSIEILDSFGKEGNPVDSPKTMEIGSVPEMDITRDASPGESQRSRSNSASSRASAQVDWDQLQKSEAQEQRDDVTDESTALLLARLEQENNAIATDPKSGMKTRNRAMSRPPSLQQIKKLVEERGTLGNVRFSLLPSPPPMTELEFWIAIVQDYPQTAMRLPTLTSNKIRGGVPAPLRGQVWISVAGARDRALDEQFDKLCGETSPYENLIGKDIGRSFPGVEMFRDPQGEGQKSLARVLKCFSLYDPKIGYCQGLGFLVGPLLMQMGDKEAFCLLVRLMDDYDLRSCFLPDLRGLHLRIFQFQKLLRQHFPKLAAHLDSLQVDAAYLSQWFLSFFAVTCPLPMLFRIYDVIFAEGASETIMRVALSIMKRNEERLLAFTEFEDAMQLLLSRALWDPYGRNAKSADEMVNDFTSFTGVVTRESLQNLEASFKDAQNDESSAKTGILPDVQGAASRFLGRLWAPSTTTMKTQSLSPGLSAPSRPASMLLRRSPSKQSLASTLNSVEVTGSDSTTSLASTGITEVSEPSRESSADVMSIKSRTESVRVPAVNNDKDLHGQIEDLLTALVEMQKRMGNMEMQLQKEREEHAEDLDLFRPVLEKFKQQGLLEGLNSRTRNTAPASSSLTEPPSPFKSVEFLKLVEAASTRFSPTRKRESSAHETKASLRESLDHTKALLKEEQSRSASLAEQLSTAQTEATAAKEHLREARQRLQDNHRERQRLEKTVYDLRTNARKQSITWSEGSSGGTDVPSLSRSDTAESTTSNGLRELKLGRSASVKSQRSMKGSSPESQHAPPLPQPSHSNHGHQQSFSKRTSSLATQSVLATENHAPAGEDALLLELVNAKTAEALARQELEEMRGRFESMRKMLGIQTPSPGHKTSPSEGGSVSASSGVGGYIGLNFGSSTSTPRAPTDASSSKNTAASATATTTTGGFWGWGKRTVSSSTVTPDEPK</sequence>
<dbReference type="GO" id="GO:0005096">
    <property type="term" value="F:GTPase activator activity"/>
    <property type="evidence" value="ECO:0007669"/>
    <property type="project" value="UniProtKB-KW"/>
</dbReference>
<dbReference type="Gene3D" id="1.10.10.750">
    <property type="entry name" value="Ypt/Rab-GAP domain of gyp1p, domain 1"/>
    <property type="match status" value="1"/>
</dbReference>
<protein>
    <submittedName>
        <fullName evidence="6">Rab-GTPase-TBC domain-containing protein</fullName>
    </submittedName>
</protein>
<evidence type="ECO:0000256" key="4">
    <source>
        <dbReference type="SAM" id="MobiDB-lite"/>
    </source>
</evidence>
<feature type="coiled-coil region" evidence="3">
    <location>
        <begin position="629"/>
        <end position="656"/>
    </location>
</feature>
<dbReference type="Pfam" id="PF00566">
    <property type="entry name" value="RabGAP-TBC"/>
    <property type="match status" value="1"/>
</dbReference>
<reference evidence="6" key="1">
    <citation type="journal article" date="2020" name="Stud. Mycol.">
        <title>101 Dothideomycetes genomes: a test case for predicting lifestyles and emergence of pathogens.</title>
        <authorList>
            <person name="Haridas S."/>
            <person name="Albert R."/>
            <person name="Binder M."/>
            <person name="Bloem J."/>
            <person name="Labutti K."/>
            <person name="Salamov A."/>
            <person name="Andreopoulos B."/>
            <person name="Baker S."/>
            <person name="Barry K."/>
            <person name="Bills G."/>
            <person name="Bluhm B."/>
            <person name="Cannon C."/>
            <person name="Castanera R."/>
            <person name="Culley D."/>
            <person name="Daum C."/>
            <person name="Ezra D."/>
            <person name="Gonzalez J."/>
            <person name="Henrissat B."/>
            <person name="Kuo A."/>
            <person name="Liang C."/>
            <person name="Lipzen A."/>
            <person name="Lutzoni F."/>
            <person name="Magnuson J."/>
            <person name="Mondo S."/>
            <person name="Nolan M."/>
            <person name="Ohm R."/>
            <person name="Pangilinan J."/>
            <person name="Park H.-J."/>
            <person name="Ramirez L."/>
            <person name="Alfaro M."/>
            <person name="Sun H."/>
            <person name="Tritt A."/>
            <person name="Yoshinaga Y."/>
            <person name="Zwiers L.-H."/>
            <person name="Turgeon B."/>
            <person name="Goodwin S."/>
            <person name="Spatafora J."/>
            <person name="Crous P."/>
            <person name="Grigoriev I."/>
        </authorList>
    </citation>
    <scope>NUCLEOTIDE SEQUENCE</scope>
    <source>
        <strain evidence="6">ATCC 16933</strain>
    </source>
</reference>
<gene>
    <name evidence="6" type="ORF">BDY21DRAFT_283646</name>
</gene>
<feature type="region of interest" description="Disordered" evidence="4">
    <location>
        <begin position="748"/>
        <end position="773"/>
    </location>
</feature>
<keyword evidence="1" id="KW-0343">GTPase activation</keyword>
<evidence type="ECO:0000256" key="3">
    <source>
        <dbReference type="SAM" id="Coils"/>
    </source>
</evidence>
<dbReference type="InterPro" id="IPR050302">
    <property type="entry name" value="Rab_GAP_TBC_domain"/>
</dbReference>
<feature type="compositionally biased region" description="Polar residues" evidence="4">
    <location>
        <begin position="819"/>
        <end position="834"/>
    </location>
</feature>
<dbReference type="Proteomes" id="UP000799766">
    <property type="component" value="Unassembled WGS sequence"/>
</dbReference>
<dbReference type="GO" id="GO:0031267">
    <property type="term" value="F:small GTPase binding"/>
    <property type="evidence" value="ECO:0007669"/>
    <property type="project" value="TreeGrafter"/>
</dbReference>
<organism evidence="6 7">
    <name type="scientific">Lineolata rhizophorae</name>
    <dbReference type="NCBI Taxonomy" id="578093"/>
    <lineage>
        <taxon>Eukaryota</taxon>
        <taxon>Fungi</taxon>
        <taxon>Dikarya</taxon>
        <taxon>Ascomycota</taxon>
        <taxon>Pezizomycotina</taxon>
        <taxon>Dothideomycetes</taxon>
        <taxon>Dothideomycetes incertae sedis</taxon>
        <taxon>Lineolatales</taxon>
        <taxon>Lineolataceae</taxon>
        <taxon>Lineolata</taxon>
    </lineage>
</organism>
<feature type="compositionally biased region" description="Polar residues" evidence="4">
    <location>
        <begin position="61"/>
        <end position="71"/>
    </location>
</feature>
<feature type="region of interest" description="Disordered" evidence="4">
    <location>
        <begin position="715"/>
        <end position="735"/>
    </location>
</feature>
<dbReference type="PROSITE" id="PS50086">
    <property type="entry name" value="TBC_RABGAP"/>
    <property type="match status" value="1"/>
</dbReference>
<feature type="domain" description="Rab-GAP TBC" evidence="5">
    <location>
        <begin position="242"/>
        <end position="426"/>
    </location>
</feature>
<dbReference type="SMART" id="SM00164">
    <property type="entry name" value="TBC"/>
    <property type="match status" value="1"/>
</dbReference>
<dbReference type="AlphaFoldDB" id="A0A6A6P464"/>
<keyword evidence="2 3" id="KW-0175">Coiled coil</keyword>
<dbReference type="FunFam" id="1.10.8.270:FF:000001">
    <property type="entry name" value="TBC1 domain family member 1"/>
    <property type="match status" value="1"/>
</dbReference>
<feature type="region of interest" description="Disordered" evidence="4">
    <location>
        <begin position="1"/>
        <end position="23"/>
    </location>
</feature>
<dbReference type="Gene3D" id="1.10.8.270">
    <property type="entry name" value="putative rabgap domain of human tbc1 domain family member 14 like domains"/>
    <property type="match status" value="1"/>
</dbReference>
<dbReference type="OrthoDB" id="159449at2759"/>
<dbReference type="Gene3D" id="1.10.472.80">
    <property type="entry name" value="Ypt/Rab-GAP domain of gyp1p, domain 3"/>
    <property type="match status" value="1"/>
</dbReference>
<dbReference type="PANTHER" id="PTHR47219">
    <property type="entry name" value="RAB GTPASE-ACTIVATING PROTEIN 1-LIKE"/>
    <property type="match status" value="1"/>
</dbReference>
<dbReference type="FunFam" id="1.10.472.80:FF:000027">
    <property type="entry name" value="GTPase activating protein (Evi5)"/>
    <property type="match status" value="1"/>
</dbReference>
<feature type="region of interest" description="Disordered" evidence="4">
    <location>
        <begin position="938"/>
        <end position="1021"/>
    </location>
</feature>
<evidence type="ECO:0000313" key="6">
    <source>
        <dbReference type="EMBL" id="KAF2458786.1"/>
    </source>
</evidence>
<feature type="compositionally biased region" description="Polar residues" evidence="4">
    <location>
        <begin position="868"/>
        <end position="887"/>
    </location>
</feature>
<accession>A0A6A6P464</accession>
<dbReference type="SUPFAM" id="SSF47923">
    <property type="entry name" value="Ypt/Rab-GAP domain of gyp1p"/>
    <property type="match status" value="2"/>
</dbReference>
<feature type="compositionally biased region" description="Low complexity" evidence="4">
    <location>
        <begin position="114"/>
        <end position="126"/>
    </location>
</feature>
<dbReference type="FunFam" id="1.10.10.750:FF:000003">
    <property type="entry name" value="GTPase activating protein (Evi5)"/>
    <property type="match status" value="1"/>
</dbReference>
<feature type="compositionally biased region" description="Basic and acidic residues" evidence="4">
    <location>
        <begin position="721"/>
        <end position="735"/>
    </location>
</feature>
<feature type="compositionally biased region" description="Polar residues" evidence="4">
    <location>
        <begin position="751"/>
        <end position="766"/>
    </location>
</feature>
<dbReference type="EMBL" id="MU001677">
    <property type="protein sequence ID" value="KAF2458786.1"/>
    <property type="molecule type" value="Genomic_DNA"/>
</dbReference>
<feature type="compositionally biased region" description="Basic and acidic residues" evidence="4">
    <location>
        <begin position="131"/>
        <end position="143"/>
    </location>
</feature>